<evidence type="ECO:0000256" key="2">
    <source>
        <dbReference type="ARBA" id="ARBA00023125"/>
    </source>
</evidence>
<accession>A0A849C7I1</accession>
<dbReference type="EMBL" id="JABELX010000007">
    <property type="protein sequence ID" value="NNH72275.1"/>
    <property type="molecule type" value="Genomic_DNA"/>
</dbReference>
<dbReference type="Pfam" id="PF00440">
    <property type="entry name" value="TetR_N"/>
    <property type="match status" value="1"/>
</dbReference>
<dbReference type="Gene3D" id="1.10.10.60">
    <property type="entry name" value="Homeodomain-like"/>
    <property type="match status" value="1"/>
</dbReference>
<dbReference type="GO" id="GO:0000976">
    <property type="term" value="F:transcription cis-regulatory region binding"/>
    <property type="evidence" value="ECO:0007669"/>
    <property type="project" value="TreeGrafter"/>
</dbReference>
<dbReference type="InterPro" id="IPR050109">
    <property type="entry name" value="HTH-type_TetR-like_transc_reg"/>
</dbReference>
<keyword evidence="7" id="KW-1185">Reference proteome</keyword>
<gene>
    <name evidence="6" type="ORF">HLB23_20835</name>
</gene>
<evidence type="ECO:0000256" key="4">
    <source>
        <dbReference type="PROSITE-ProRule" id="PRU00335"/>
    </source>
</evidence>
<evidence type="ECO:0000313" key="6">
    <source>
        <dbReference type="EMBL" id="NNH72275.1"/>
    </source>
</evidence>
<dbReference type="InterPro" id="IPR001647">
    <property type="entry name" value="HTH_TetR"/>
</dbReference>
<name>A0A849C7I1_9NOCA</name>
<evidence type="ECO:0000259" key="5">
    <source>
        <dbReference type="PROSITE" id="PS50977"/>
    </source>
</evidence>
<dbReference type="Proteomes" id="UP000586827">
    <property type="component" value="Unassembled WGS sequence"/>
</dbReference>
<dbReference type="SUPFAM" id="SSF48498">
    <property type="entry name" value="Tetracyclin repressor-like, C-terminal domain"/>
    <property type="match status" value="1"/>
</dbReference>
<organism evidence="6 7">
    <name type="scientific">Nocardia uniformis</name>
    <dbReference type="NCBI Taxonomy" id="53432"/>
    <lineage>
        <taxon>Bacteria</taxon>
        <taxon>Bacillati</taxon>
        <taxon>Actinomycetota</taxon>
        <taxon>Actinomycetes</taxon>
        <taxon>Mycobacteriales</taxon>
        <taxon>Nocardiaceae</taxon>
        <taxon>Nocardia</taxon>
    </lineage>
</organism>
<evidence type="ECO:0000256" key="3">
    <source>
        <dbReference type="ARBA" id="ARBA00023163"/>
    </source>
</evidence>
<dbReference type="PANTHER" id="PTHR30055">
    <property type="entry name" value="HTH-TYPE TRANSCRIPTIONAL REGULATOR RUTR"/>
    <property type="match status" value="1"/>
</dbReference>
<dbReference type="SUPFAM" id="SSF46689">
    <property type="entry name" value="Homeodomain-like"/>
    <property type="match status" value="1"/>
</dbReference>
<dbReference type="InterPro" id="IPR009057">
    <property type="entry name" value="Homeodomain-like_sf"/>
</dbReference>
<feature type="DNA-binding region" description="H-T-H motif" evidence="4">
    <location>
        <begin position="27"/>
        <end position="46"/>
    </location>
</feature>
<reference evidence="6 7" key="1">
    <citation type="submission" date="2020-05" db="EMBL/GenBank/DDBJ databases">
        <title>MicrobeNet Type strains.</title>
        <authorList>
            <person name="Nicholson A.C."/>
        </authorList>
    </citation>
    <scope>NUCLEOTIDE SEQUENCE [LARGE SCALE GENOMIC DNA]</scope>
    <source>
        <strain evidence="6 7">JCM 3224</strain>
    </source>
</reference>
<sequence>MARAPVGRQQLLDAARAELLEGNGTVDLHSLKRRSGLSTGALYHHFGSKAGLLVAVYEQFHAGLVAAIADDTLPDAQHWSARERARTRNFVAYHFGDPLAGLLLHRIAVEPEVAELEAGALARLMAAAGRNIRQGQLDGDIDAQIDAELAGSCIIGALRFGIADLLRRDPRPSIDEATERLWGVIAGALTFR</sequence>
<keyword evidence="2 4" id="KW-0238">DNA-binding</keyword>
<keyword evidence="3" id="KW-0804">Transcription</keyword>
<dbReference type="GO" id="GO:0003700">
    <property type="term" value="F:DNA-binding transcription factor activity"/>
    <property type="evidence" value="ECO:0007669"/>
    <property type="project" value="TreeGrafter"/>
</dbReference>
<comment type="caution">
    <text evidence="6">The sequence shown here is derived from an EMBL/GenBank/DDBJ whole genome shotgun (WGS) entry which is preliminary data.</text>
</comment>
<dbReference type="AlphaFoldDB" id="A0A849C7I1"/>
<dbReference type="InterPro" id="IPR036271">
    <property type="entry name" value="Tet_transcr_reg_TetR-rel_C_sf"/>
</dbReference>
<feature type="domain" description="HTH tetR-type" evidence="5">
    <location>
        <begin position="5"/>
        <end position="64"/>
    </location>
</feature>
<dbReference type="PROSITE" id="PS50977">
    <property type="entry name" value="HTH_TETR_2"/>
    <property type="match status" value="1"/>
</dbReference>
<dbReference type="Gene3D" id="1.10.357.10">
    <property type="entry name" value="Tetracycline Repressor, domain 2"/>
    <property type="match status" value="1"/>
</dbReference>
<protein>
    <submittedName>
        <fullName evidence="6">TetR/AcrR family transcriptional regulator</fullName>
    </submittedName>
</protein>
<dbReference type="PANTHER" id="PTHR30055:SF234">
    <property type="entry name" value="HTH-TYPE TRANSCRIPTIONAL REGULATOR BETI"/>
    <property type="match status" value="1"/>
</dbReference>
<dbReference type="RefSeq" id="WP_067518933.1">
    <property type="nucleotide sequence ID" value="NZ_JABELX010000007.1"/>
</dbReference>
<evidence type="ECO:0000313" key="7">
    <source>
        <dbReference type="Proteomes" id="UP000586827"/>
    </source>
</evidence>
<proteinExistence type="predicted"/>
<evidence type="ECO:0000256" key="1">
    <source>
        <dbReference type="ARBA" id="ARBA00023015"/>
    </source>
</evidence>
<keyword evidence="1" id="KW-0805">Transcription regulation</keyword>